<dbReference type="InterPro" id="IPR036101">
    <property type="entry name" value="CarD-like/TRCF_RID_sf"/>
</dbReference>
<evidence type="ECO:0000256" key="2">
    <source>
        <dbReference type="ARBA" id="ARBA00022741"/>
    </source>
</evidence>
<evidence type="ECO:0000256" key="5">
    <source>
        <dbReference type="ARBA" id="ARBA00022806"/>
    </source>
</evidence>
<dbReference type="GO" id="GO:0003684">
    <property type="term" value="F:damaged DNA binding"/>
    <property type="evidence" value="ECO:0007669"/>
    <property type="project" value="InterPro"/>
</dbReference>
<dbReference type="SMART" id="SM00982">
    <property type="entry name" value="TRCF"/>
    <property type="match status" value="1"/>
</dbReference>
<dbReference type="PANTHER" id="PTHR47964:SF1">
    <property type="entry name" value="ATP-DEPENDENT DNA HELICASE HOMOLOG RECG, CHLOROPLASTIC"/>
    <property type="match status" value="1"/>
</dbReference>
<dbReference type="Proteomes" id="UP000295399">
    <property type="component" value="Unassembled WGS sequence"/>
</dbReference>
<dbReference type="EC" id="3.6.4.-" evidence="9"/>
<feature type="domain" description="Helicase C-terminal" evidence="11">
    <location>
        <begin position="815"/>
        <end position="969"/>
    </location>
</feature>
<keyword evidence="7 9" id="KW-0238">DNA-binding</keyword>
<dbReference type="Gene3D" id="3.90.1150.50">
    <property type="entry name" value="Transcription-repair-coupling factor, D7 domain"/>
    <property type="match status" value="1"/>
</dbReference>
<dbReference type="GO" id="GO:0016787">
    <property type="term" value="F:hydrolase activity"/>
    <property type="evidence" value="ECO:0007669"/>
    <property type="project" value="UniProtKB-KW"/>
</dbReference>
<dbReference type="Pfam" id="PF02559">
    <property type="entry name" value="CarD_TRCF_RID"/>
    <property type="match status" value="1"/>
</dbReference>
<dbReference type="InterPro" id="IPR011545">
    <property type="entry name" value="DEAD/DEAH_box_helicase_dom"/>
</dbReference>
<dbReference type="SUPFAM" id="SSF141259">
    <property type="entry name" value="CarD-like"/>
    <property type="match status" value="1"/>
</dbReference>
<dbReference type="InterPro" id="IPR004576">
    <property type="entry name" value="Mfd"/>
</dbReference>
<dbReference type="SMART" id="SM00487">
    <property type="entry name" value="DEXDc"/>
    <property type="match status" value="1"/>
</dbReference>
<comment type="similarity">
    <text evidence="9">In the C-terminal section; belongs to the helicase family. RecG subfamily.</text>
</comment>
<dbReference type="Gene3D" id="2.40.10.170">
    <property type="match status" value="1"/>
</dbReference>
<keyword evidence="1 9" id="KW-0963">Cytoplasm</keyword>
<evidence type="ECO:0000256" key="6">
    <source>
        <dbReference type="ARBA" id="ARBA00022840"/>
    </source>
</evidence>
<evidence type="ECO:0000259" key="11">
    <source>
        <dbReference type="PROSITE" id="PS51194"/>
    </source>
</evidence>
<evidence type="ECO:0000256" key="7">
    <source>
        <dbReference type="ARBA" id="ARBA00023125"/>
    </source>
</evidence>
<evidence type="ECO:0000256" key="9">
    <source>
        <dbReference type="HAMAP-Rule" id="MF_00969"/>
    </source>
</evidence>
<dbReference type="InterPro" id="IPR003711">
    <property type="entry name" value="CarD-like/TRCF_RID"/>
</dbReference>
<dbReference type="CDD" id="cd17991">
    <property type="entry name" value="DEXHc_TRCF"/>
    <property type="match status" value="1"/>
</dbReference>
<comment type="similarity">
    <text evidence="9">In the N-terminal section; belongs to the UvrB family.</text>
</comment>
<dbReference type="RefSeq" id="WP_200288051.1">
    <property type="nucleotide sequence ID" value="NZ_JACIGF010000002.1"/>
</dbReference>
<dbReference type="InterPro" id="IPR027417">
    <property type="entry name" value="P-loop_NTPase"/>
</dbReference>
<evidence type="ECO:0000256" key="4">
    <source>
        <dbReference type="ARBA" id="ARBA00022801"/>
    </source>
</evidence>
<reference evidence="12 13" key="1">
    <citation type="submission" date="2019-03" db="EMBL/GenBank/DDBJ databases">
        <title>Genomic Encyclopedia of Type Strains, Phase IV (KMG-IV): sequencing the most valuable type-strain genomes for metagenomic binning, comparative biology and taxonomic classification.</title>
        <authorList>
            <person name="Goeker M."/>
        </authorList>
    </citation>
    <scope>NUCLEOTIDE SEQUENCE [LARGE SCALE GENOMIC DNA]</scope>
    <source>
        <strain evidence="12 13">DSM 2132</strain>
    </source>
</reference>
<dbReference type="InParanoid" id="A0A4R2PRV4"/>
<keyword evidence="5" id="KW-0347">Helicase</keyword>
<dbReference type="Gene3D" id="3.30.2060.10">
    <property type="entry name" value="Penicillin-binding protein 1b domain"/>
    <property type="match status" value="1"/>
</dbReference>
<dbReference type="InterPro" id="IPR014001">
    <property type="entry name" value="Helicase_ATP-bd"/>
</dbReference>
<evidence type="ECO:0000313" key="13">
    <source>
        <dbReference type="Proteomes" id="UP000295399"/>
    </source>
</evidence>
<dbReference type="Gene3D" id="3.40.50.300">
    <property type="entry name" value="P-loop containing nucleotide triphosphate hydrolases"/>
    <property type="match status" value="2"/>
</dbReference>
<comment type="subcellular location">
    <subcellularLocation>
        <location evidence="9">Cytoplasm</location>
    </subcellularLocation>
</comment>
<dbReference type="FunCoup" id="A0A4R2PRV4">
    <property type="interactions" value="438"/>
</dbReference>
<dbReference type="InterPro" id="IPR047112">
    <property type="entry name" value="RecG/Mfd"/>
</dbReference>
<evidence type="ECO:0000259" key="10">
    <source>
        <dbReference type="PROSITE" id="PS51192"/>
    </source>
</evidence>
<keyword evidence="13" id="KW-1185">Reference proteome</keyword>
<dbReference type="HAMAP" id="MF_00969">
    <property type="entry name" value="TRCF"/>
    <property type="match status" value="1"/>
</dbReference>
<sequence length="1171" mass="128127">MTPLTQSLLTDLADDPGRLTLAGAPQGVDARVLARLLSETDRPVLHIAREDARLDPLAHMVRFFHPEVEVVTLPAWDCLPYDRVGPNPEIAARRMSALYTLATAPKRQRLLLTTVNAVLQRVPPRDWVAGHSFSARPGDSVDLDALTQFLTANGYARASQVTEPGEYAVRGGLVDLYPTGGDGPVRLDFFGDELDTIRRFDPASQRTTDKVAALNLLPASEFTLDADAIKRFRRGYVAEFGPVTDDDPLYEAVSDGRRHQGAGHWLPLFHDRLDTVFDLVPGAVTTLDHQGEDAARQRLDAIADYYDSRRTQLAASRDRASALNTPYKPLPPDQLYLSSEQWAAVLDQRAVRDFTPFQLPDGPGVIDLGAKMGRDFAPERQDKAVNVYDAVRGHLEDLTAAPGRSVLVASYSVGARERLQGVLEDHGVTGTRLVDTAADMGDLGGRVGLAVLPLEHGLEAPDLAIVTEQDVLGDRLVRQSRKSRRADNFLREATALSPGDLVVHVDHGVGRFLGLETVTAAGAAHDTVALEYAGGDKLYLPVENIEMLSRYGSEETGLELDKLGGGQWQAKKARLKQRIREMADQLIAIAAARELKPGKKADLPAGLYDEFAARFPYTETGDQLNAIAQVIDDLGSGRPMDRLVCGDVGFGKTEVALRAAFVMVMAGYQVAVVAPTTLLVRQHFKTFCERFRDYPVNIAHLSRLVTQKEMNASKKQIAEGTVDIAVGTHALLSKTVTFKNLGLVIVDEEQHFGVAHKERLKEMKKDVHVLTLTATPIPRTLQLAMSGIRDLSIIATPPVDRLAVRTFVLPFDPMVVREALLREHYRGGQSFYVCPRISDLAEAAEFLRTHVPEVKFVVAHGQMAPGEIEDTMTAFYEGKFDVLLSTTIVESGLDIPTANTMVVHRAHQFGLAQLYQLRGRVGRAKIRAYCYLTTPANRQLTGAAERRLGVLQSLDTLGAGFTLASHDMDIRGAGNLLGEEQSGHVREVGVELYQQMLEEAVAEARAGDDAEDGESAAWSPTINVGATVLIPDSYVGDLELRMGLYRRLAELRTREEIDAFAAELIDRFGALPPEVKQLIAVITIKAECLRAGIEKIEAGPKGLVVSFRANRFANPEGLVQFISKQTAVAKLRPDHSLLYKARMETVGQRLKTAHSLARGLARIAEKAQAAA</sequence>
<keyword evidence="2 9" id="KW-0547">Nucleotide-binding</keyword>
<dbReference type="Pfam" id="PF17757">
    <property type="entry name" value="UvrB_inter"/>
    <property type="match status" value="1"/>
</dbReference>
<dbReference type="Pfam" id="PF03461">
    <property type="entry name" value="TRCF"/>
    <property type="match status" value="1"/>
</dbReference>
<evidence type="ECO:0000256" key="3">
    <source>
        <dbReference type="ARBA" id="ARBA00022763"/>
    </source>
</evidence>
<dbReference type="SUPFAM" id="SSF52540">
    <property type="entry name" value="P-loop containing nucleoside triphosphate hydrolases"/>
    <property type="match status" value="4"/>
</dbReference>
<dbReference type="InterPro" id="IPR001650">
    <property type="entry name" value="Helicase_C-like"/>
</dbReference>
<dbReference type="AlphaFoldDB" id="A0A4R2PRV4"/>
<dbReference type="InterPro" id="IPR037235">
    <property type="entry name" value="TRCF-like_C_D7"/>
</dbReference>
<dbReference type="Pfam" id="PF00270">
    <property type="entry name" value="DEAD"/>
    <property type="match status" value="1"/>
</dbReference>
<comment type="caution">
    <text evidence="12">The sequence shown here is derived from an EMBL/GenBank/DDBJ whole genome shotgun (WGS) entry which is preliminary data.</text>
</comment>
<dbReference type="SUPFAM" id="SSF143517">
    <property type="entry name" value="TRCF domain-like"/>
    <property type="match status" value="1"/>
</dbReference>
<organism evidence="12 13">
    <name type="scientific">Rhodothalassium salexigens DSM 2132</name>
    <dbReference type="NCBI Taxonomy" id="1188247"/>
    <lineage>
        <taxon>Bacteria</taxon>
        <taxon>Pseudomonadati</taxon>
        <taxon>Pseudomonadota</taxon>
        <taxon>Alphaproteobacteria</taxon>
        <taxon>Rhodothalassiales</taxon>
        <taxon>Rhodothalassiaceae</taxon>
        <taxon>Rhodothalassium</taxon>
    </lineage>
</organism>
<accession>A0A4R2PRV4</accession>
<dbReference type="GO" id="GO:0000716">
    <property type="term" value="P:transcription-coupled nucleotide-excision repair, DNA damage recognition"/>
    <property type="evidence" value="ECO:0007669"/>
    <property type="project" value="UniProtKB-UniRule"/>
</dbReference>
<dbReference type="SMART" id="SM01058">
    <property type="entry name" value="CarD_TRCF"/>
    <property type="match status" value="1"/>
</dbReference>
<dbReference type="NCBIfam" id="TIGR00580">
    <property type="entry name" value="mfd"/>
    <property type="match status" value="1"/>
</dbReference>
<evidence type="ECO:0000313" key="12">
    <source>
        <dbReference type="EMBL" id="TCP37794.1"/>
    </source>
</evidence>
<keyword evidence="4 9" id="KW-0378">Hydrolase</keyword>
<dbReference type="PANTHER" id="PTHR47964">
    <property type="entry name" value="ATP-DEPENDENT DNA HELICASE HOMOLOG RECG, CHLOROPLASTIC"/>
    <property type="match status" value="1"/>
</dbReference>
<keyword evidence="3 9" id="KW-0227">DNA damage</keyword>
<protein>
    <recommendedName>
        <fullName evidence="9">Transcription-repair-coupling factor</fullName>
        <shortName evidence="9">TRCF</shortName>
        <ecNumber evidence="9">3.6.4.-</ecNumber>
    </recommendedName>
</protein>
<dbReference type="GO" id="GO:0003678">
    <property type="term" value="F:DNA helicase activity"/>
    <property type="evidence" value="ECO:0007669"/>
    <property type="project" value="TreeGrafter"/>
</dbReference>
<comment type="function">
    <text evidence="9">Couples transcription and DNA repair by recognizing RNA polymerase (RNAP) stalled at DNA lesions. Mediates ATP-dependent release of RNAP and its truncated transcript from the DNA, and recruitment of nucleotide excision repair machinery to the damaged site.</text>
</comment>
<dbReference type="PROSITE" id="PS51192">
    <property type="entry name" value="HELICASE_ATP_BIND_1"/>
    <property type="match status" value="1"/>
</dbReference>
<evidence type="ECO:0000256" key="1">
    <source>
        <dbReference type="ARBA" id="ARBA00022490"/>
    </source>
</evidence>
<name>A0A4R2PRV4_RHOSA</name>
<keyword evidence="6 9" id="KW-0067">ATP-binding</keyword>
<dbReference type="InterPro" id="IPR005118">
    <property type="entry name" value="TRCF_C"/>
</dbReference>
<evidence type="ECO:0000256" key="8">
    <source>
        <dbReference type="ARBA" id="ARBA00023204"/>
    </source>
</evidence>
<dbReference type="GO" id="GO:0005737">
    <property type="term" value="C:cytoplasm"/>
    <property type="evidence" value="ECO:0007669"/>
    <property type="project" value="UniProtKB-SubCell"/>
</dbReference>
<dbReference type="InterPro" id="IPR041471">
    <property type="entry name" value="UvrB_inter"/>
</dbReference>
<gene>
    <name evidence="9" type="primary">mfd</name>
    <name evidence="12" type="ORF">EV659_102201</name>
</gene>
<dbReference type="PROSITE" id="PS51194">
    <property type="entry name" value="HELICASE_CTER"/>
    <property type="match status" value="1"/>
</dbReference>
<dbReference type="GO" id="GO:0005524">
    <property type="term" value="F:ATP binding"/>
    <property type="evidence" value="ECO:0007669"/>
    <property type="project" value="UniProtKB-UniRule"/>
</dbReference>
<dbReference type="Gene3D" id="3.40.50.11180">
    <property type="match status" value="1"/>
</dbReference>
<dbReference type="Pfam" id="PF00271">
    <property type="entry name" value="Helicase_C"/>
    <property type="match status" value="1"/>
</dbReference>
<dbReference type="SMART" id="SM00490">
    <property type="entry name" value="HELICc"/>
    <property type="match status" value="1"/>
</dbReference>
<feature type="domain" description="Helicase ATP-binding" evidence="10">
    <location>
        <begin position="633"/>
        <end position="794"/>
    </location>
</feature>
<keyword evidence="8 9" id="KW-0234">DNA repair</keyword>
<dbReference type="EMBL" id="SLXO01000002">
    <property type="protein sequence ID" value="TCP37794.1"/>
    <property type="molecule type" value="Genomic_DNA"/>
</dbReference>
<dbReference type="GO" id="GO:0006355">
    <property type="term" value="P:regulation of DNA-templated transcription"/>
    <property type="evidence" value="ECO:0007669"/>
    <property type="project" value="UniProtKB-UniRule"/>
</dbReference>
<proteinExistence type="inferred from homology"/>